<dbReference type="PANTHER" id="PTHR15898:SF13">
    <property type="entry name" value="BIFUNCTIONAL APOPTOSIS REGULATOR"/>
    <property type="match status" value="1"/>
</dbReference>
<evidence type="ECO:0000256" key="5">
    <source>
        <dbReference type="SAM" id="MobiDB-lite"/>
    </source>
</evidence>
<dbReference type="Gene3D" id="3.30.40.10">
    <property type="entry name" value="Zinc/RING finger domain, C3HC4 (zinc finger)"/>
    <property type="match status" value="1"/>
</dbReference>
<evidence type="ECO:0000256" key="3">
    <source>
        <dbReference type="ARBA" id="ARBA00022833"/>
    </source>
</evidence>
<dbReference type="GO" id="GO:0008270">
    <property type="term" value="F:zinc ion binding"/>
    <property type="evidence" value="ECO:0007669"/>
    <property type="project" value="UniProtKB-KW"/>
</dbReference>
<keyword evidence="8" id="KW-1185">Reference proteome</keyword>
<dbReference type="InterPro" id="IPR017907">
    <property type="entry name" value="Znf_RING_CS"/>
</dbReference>
<dbReference type="InterPro" id="IPR001841">
    <property type="entry name" value="Znf_RING"/>
</dbReference>
<comment type="caution">
    <text evidence="7">The sequence shown here is derived from an EMBL/GenBank/DDBJ whole genome shotgun (WGS) entry which is preliminary data.</text>
</comment>
<evidence type="ECO:0000313" key="8">
    <source>
        <dbReference type="Proteomes" id="UP000736335"/>
    </source>
</evidence>
<dbReference type="SUPFAM" id="SSF57850">
    <property type="entry name" value="RING/U-box"/>
    <property type="match status" value="1"/>
</dbReference>
<accession>A0A9P6L927</accession>
<dbReference type="GO" id="GO:0061630">
    <property type="term" value="F:ubiquitin protein ligase activity"/>
    <property type="evidence" value="ECO:0007669"/>
    <property type="project" value="TreeGrafter"/>
</dbReference>
<feature type="region of interest" description="Disordered" evidence="5">
    <location>
        <begin position="33"/>
        <end position="66"/>
    </location>
</feature>
<dbReference type="AlphaFoldDB" id="A0A9P6L927"/>
<keyword evidence="2 4" id="KW-0863">Zinc-finger</keyword>
<proteinExistence type="predicted"/>
<dbReference type="GO" id="GO:0043161">
    <property type="term" value="P:proteasome-mediated ubiquitin-dependent protein catabolic process"/>
    <property type="evidence" value="ECO:0007669"/>
    <property type="project" value="TreeGrafter"/>
</dbReference>
<dbReference type="OrthoDB" id="3219336at2759"/>
<dbReference type="PROSITE" id="PS00518">
    <property type="entry name" value="ZF_RING_1"/>
    <property type="match status" value="1"/>
</dbReference>
<evidence type="ECO:0000259" key="6">
    <source>
        <dbReference type="PROSITE" id="PS50089"/>
    </source>
</evidence>
<dbReference type="EMBL" id="WIUZ02000005">
    <property type="protein sequence ID" value="KAF9787394.1"/>
    <property type="molecule type" value="Genomic_DNA"/>
</dbReference>
<evidence type="ECO:0000256" key="2">
    <source>
        <dbReference type="ARBA" id="ARBA00022771"/>
    </source>
</evidence>
<dbReference type="GO" id="GO:0005634">
    <property type="term" value="C:nucleus"/>
    <property type="evidence" value="ECO:0007669"/>
    <property type="project" value="TreeGrafter"/>
</dbReference>
<feature type="domain" description="RING-type" evidence="6">
    <location>
        <begin position="175"/>
        <end position="215"/>
    </location>
</feature>
<keyword evidence="1" id="KW-0479">Metal-binding</keyword>
<evidence type="ECO:0000256" key="4">
    <source>
        <dbReference type="PROSITE-ProRule" id="PRU00175"/>
    </source>
</evidence>
<feature type="compositionally biased region" description="Polar residues" evidence="5">
    <location>
        <begin position="34"/>
        <end position="47"/>
    </location>
</feature>
<dbReference type="SMART" id="SM00184">
    <property type="entry name" value="RING"/>
    <property type="match status" value="1"/>
</dbReference>
<dbReference type="PROSITE" id="PS50089">
    <property type="entry name" value="ZF_RING_2"/>
    <property type="match status" value="1"/>
</dbReference>
<dbReference type="Pfam" id="PF00097">
    <property type="entry name" value="zf-C3HC4"/>
    <property type="match status" value="1"/>
</dbReference>
<reference evidence="7" key="2">
    <citation type="submission" date="2020-11" db="EMBL/GenBank/DDBJ databases">
        <authorList>
            <consortium name="DOE Joint Genome Institute"/>
            <person name="Kuo A."/>
            <person name="Miyauchi S."/>
            <person name="Kiss E."/>
            <person name="Drula E."/>
            <person name="Kohler A."/>
            <person name="Sanchez-Garcia M."/>
            <person name="Andreopoulos B."/>
            <person name="Barry K.W."/>
            <person name="Bonito G."/>
            <person name="Buee M."/>
            <person name="Carver A."/>
            <person name="Chen C."/>
            <person name="Cichocki N."/>
            <person name="Clum A."/>
            <person name="Culley D."/>
            <person name="Crous P.W."/>
            <person name="Fauchery L."/>
            <person name="Girlanda M."/>
            <person name="Hayes R."/>
            <person name="Keri Z."/>
            <person name="Labutti K."/>
            <person name="Lipzen A."/>
            <person name="Lombard V."/>
            <person name="Magnuson J."/>
            <person name="Maillard F."/>
            <person name="Morin E."/>
            <person name="Murat C."/>
            <person name="Nolan M."/>
            <person name="Ohm R."/>
            <person name="Pangilinan J."/>
            <person name="Pereira M."/>
            <person name="Perotto S."/>
            <person name="Peter M."/>
            <person name="Riley R."/>
            <person name="Sitrit Y."/>
            <person name="Stielow B."/>
            <person name="Szollosi G."/>
            <person name="Zifcakova L."/>
            <person name="Stursova M."/>
            <person name="Spatafora J.W."/>
            <person name="Tedersoo L."/>
            <person name="Vaario L.-M."/>
            <person name="Yamada A."/>
            <person name="Yan M."/>
            <person name="Wang P."/>
            <person name="Xu J."/>
            <person name="Bruns T."/>
            <person name="Baldrian P."/>
            <person name="Vilgalys R."/>
            <person name="Henrissat B."/>
            <person name="Grigoriev I.V."/>
            <person name="Hibbett D."/>
            <person name="Nagy L.G."/>
            <person name="Martin F.M."/>
        </authorList>
    </citation>
    <scope>NUCLEOTIDE SEQUENCE</scope>
    <source>
        <strain evidence="7">UH-Tt-Lm1</strain>
    </source>
</reference>
<dbReference type="Proteomes" id="UP000736335">
    <property type="component" value="Unassembled WGS sequence"/>
</dbReference>
<reference evidence="7" key="1">
    <citation type="journal article" date="2020" name="Nat. Commun.">
        <title>Large-scale genome sequencing of mycorrhizal fungi provides insights into the early evolution of symbiotic traits.</title>
        <authorList>
            <person name="Miyauchi S."/>
            <person name="Kiss E."/>
            <person name="Kuo A."/>
            <person name="Drula E."/>
            <person name="Kohler A."/>
            <person name="Sanchez-Garcia M."/>
            <person name="Morin E."/>
            <person name="Andreopoulos B."/>
            <person name="Barry K.W."/>
            <person name="Bonito G."/>
            <person name="Buee M."/>
            <person name="Carver A."/>
            <person name="Chen C."/>
            <person name="Cichocki N."/>
            <person name="Clum A."/>
            <person name="Culley D."/>
            <person name="Crous P.W."/>
            <person name="Fauchery L."/>
            <person name="Girlanda M."/>
            <person name="Hayes R.D."/>
            <person name="Keri Z."/>
            <person name="LaButti K."/>
            <person name="Lipzen A."/>
            <person name="Lombard V."/>
            <person name="Magnuson J."/>
            <person name="Maillard F."/>
            <person name="Murat C."/>
            <person name="Nolan M."/>
            <person name="Ohm R.A."/>
            <person name="Pangilinan J."/>
            <person name="Pereira M.F."/>
            <person name="Perotto S."/>
            <person name="Peter M."/>
            <person name="Pfister S."/>
            <person name="Riley R."/>
            <person name="Sitrit Y."/>
            <person name="Stielow J.B."/>
            <person name="Szollosi G."/>
            <person name="Zifcakova L."/>
            <person name="Stursova M."/>
            <person name="Spatafora J.W."/>
            <person name="Tedersoo L."/>
            <person name="Vaario L.M."/>
            <person name="Yamada A."/>
            <person name="Yan M."/>
            <person name="Wang P."/>
            <person name="Xu J."/>
            <person name="Bruns T."/>
            <person name="Baldrian P."/>
            <person name="Vilgalys R."/>
            <person name="Dunand C."/>
            <person name="Henrissat B."/>
            <person name="Grigoriev I.V."/>
            <person name="Hibbett D."/>
            <person name="Nagy L.G."/>
            <person name="Martin F.M."/>
        </authorList>
    </citation>
    <scope>NUCLEOTIDE SEQUENCE</scope>
    <source>
        <strain evidence="7">UH-Tt-Lm1</strain>
    </source>
</reference>
<dbReference type="InterPro" id="IPR013083">
    <property type="entry name" value="Znf_RING/FYVE/PHD"/>
</dbReference>
<evidence type="ECO:0000313" key="7">
    <source>
        <dbReference type="EMBL" id="KAF9787394.1"/>
    </source>
</evidence>
<name>A0A9P6L927_9AGAM</name>
<protein>
    <recommendedName>
        <fullName evidence="6">RING-type domain-containing protein</fullName>
    </recommendedName>
</protein>
<dbReference type="PANTHER" id="PTHR15898">
    <property type="entry name" value="BIFUNCTIONAL APOPTOSIS REGULATOR"/>
    <property type="match status" value="1"/>
</dbReference>
<gene>
    <name evidence="7" type="ORF">BJ322DRAFT_1107459</name>
</gene>
<organism evidence="7 8">
    <name type="scientific">Thelephora terrestris</name>
    <dbReference type="NCBI Taxonomy" id="56493"/>
    <lineage>
        <taxon>Eukaryota</taxon>
        <taxon>Fungi</taxon>
        <taxon>Dikarya</taxon>
        <taxon>Basidiomycota</taxon>
        <taxon>Agaricomycotina</taxon>
        <taxon>Agaricomycetes</taxon>
        <taxon>Thelephorales</taxon>
        <taxon>Thelephoraceae</taxon>
        <taxon>Thelephora</taxon>
    </lineage>
</organism>
<evidence type="ECO:0000256" key="1">
    <source>
        <dbReference type="ARBA" id="ARBA00022723"/>
    </source>
</evidence>
<keyword evidence="3" id="KW-0862">Zinc</keyword>
<sequence>MPGDPALDAEFDAIMAASSRSMPHRSARHVPFNVSHSNDSSFATPSGSEYGPSRIHSRIEGASSQPSIQTKYDMIVKGFKVLEASHEETQNKLNITEGQLSIANASHETLIAAMEAAQQALHDRETEIIVLREDVKTNMASLRDRETEIEAIRKELEETKRIRSIFAQLEETLQCGICHGPMVQPFSTDCRHTFCATCLFDWWAWSRGTTCPACRVISYNPPARDRLNGLVSLVLSNPNETVEPFDADRFVELMANIGTELERNQSVGPEVVMRDHVPLEGEGTAIDPLDLTNA</sequence>
<dbReference type="InterPro" id="IPR018957">
    <property type="entry name" value="Znf_C3HC4_RING-type"/>
</dbReference>